<feature type="domain" description="CMP/dCMP-type deaminase" evidence="5">
    <location>
        <begin position="1"/>
        <end position="92"/>
    </location>
</feature>
<keyword evidence="3" id="KW-0378">Hydrolase</keyword>
<evidence type="ECO:0000256" key="1">
    <source>
        <dbReference type="ARBA" id="ARBA00006576"/>
    </source>
</evidence>
<sequence length="165" mass="18783">MLSKSKIRDAINDSLIGSITEYGRMVHAEMNAITDAARLGRGVKNAILYVTTFPCHNCAKHIIAAGIKRIVFIEPYPKSRTELLYGDAIATSQKDTDSLQLEHFSGISPRRYRDIFEKGKRRDKSGKVFDWYENVCKPRIGRRETDYTVAERQALIDNPYNIENG</sequence>
<reference evidence="6 7" key="1">
    <citation type="submission" date="2024-09" db="EMBL/GenBank/DDBJ databases">
        <authorList>
            <person name="Sun Q."/>
            <person name="Mori K."/>
        </authorList>
    </citation>
    <scope>NUCLEOTIDE SEQUENCE [LARGE SCALE GENOMIC DNA]</scope>
    <source>
        <strain evidence="6 7">CECT 8726</strain>
    </source>
</reference>
<name>A0ABV5JJB6_9RHOB</name>
<evidence type="ECO:0000256" key="4">
    <source>
        <dbReference type="ARBA" id="ARBA00022833"/>
    </source>
</evidence>
<evidence type="ECO:0000313" key="6">
    <source>
        <dbReference type="EMBL" id="MFB9233550.1"/>
    </source>
</evidence>
<dbReference type="Pfam" id="PF00383">
    <property type="entry name" value="dCMP_cyt_deam_1"/>
    <property type="match status" value="1"/>
</dbReference>
<evidence type="ECO:0000256" key="3">
    <source>
        <dbReference type="ARBA" id="ARBA00022801"/>
    </source>
</evidence>
<dbReference type="Proteomes" id="UP001589683">
    <property type="component" value="Unassembled WGS sequence"/>
</dbReference>
<evidence type="ECO:0000313" key="7">
    <source>
        <dbReference type="Proteomes" id="UP001589683"/>
    </source>
</evidence>
<organism evidence="6 7">
    <name type="scientific">Pseudohalocynthiibacter aestuariivivens</name>
    <dbReference type="NCBI Taxonomy" id="1591409"/>
    <lineage>
        <taxon>Bacteria</taxon>
        <taxon>Pseudomonadati</taxon>
        <taxon>Pseudomonadota</taxon>
        <taxon>Alphaproteobacteria</taxon>
        <taxon>Rhodobacterales</taxon>
        <taxon>Paracoccaceae</taxon>
        <taxon>Pseudohalocynthiibacter</taxon>
    </lineage>
</organism>
<dbReference type="InterPro" id="IPR002125">
    <property type="entry name" value="CMP_dCMP_dom"/>
</dbReference>
<keyword evidence="7" id="KW-1185">Reference proteome</keyword>
<evidence type="ECO:0000256" key="2">
    <source>
        <dbReference type="ARBA" id="ARBA00022723"/>
    </source>
</evidence>
<evidence type="ECO:0000259" key="5">
    <source>
        <dbReference type="PROSITE" id="PS51747"/>
    </source>
</evidence>
<comment type="caution">
    <text evidence="6">The sequence shown here is derived from an EMBL/GenBank/DDBJ whole genome shotgun (WGS) entry which is preliminary data.</text>
</comment>
<comment type="similarity">
    <text evidence="1">Belongs to the cytidine and deoxycytidylate deaminase family.</text>
</comment>
<dbReference type="PANTHER" id="PTHR11086:SF18">
    <property type="entry name" value="DEOXYCYTIDYLATE DEAMINASE"/>
    <property type="match status" value="1"/>
</dbReference>
<dbReference type="InterPro" id="IPR016193">
    <property type="entry name" value="Cytidine_deaminase-like"/>
</dbReference>
<keyword evidence="2" id="KW-0479">Metal-binding</keyword>
<dbReference type="InterPro" id="IPR015517">
    <property type="entry name" value="dCMP_deaminase-rel"/>
</dbReference>
<dbReference type="InterPro" id="IPR016192">
    <property type="entry name" value="APOBEC/CMP_deaminase_Zn-bd"/>
</dbReference>
<gene>
    <name evidence="6" type="ORF">ACFFUT_17290</name>
</gene>
<dbReference type="PANTHER" id="PTHR11086">
    <property type="entry name" value="DEOXYCYTIDYLATE DEAMINASE-RELATED"/>
    <property type="match status" value="1"/>
</dbReference>
<keyword evidence="4" id="KW-0862">Zinc</keyword>
<dbReference type="EMBL" id="JBHMEA010000050">
    <property type="protein sequence ID" value="MFB9233550.1"/>
    <property type="molecule type" value="Genomic_DNA"/>
</dbReference>
<dbReference type="PROSITE" id="PS51747">
    <property type="entry name" value="CYT_DCMP_DEAMINASES_2"/>
    <property type="match status" value="1"/>
</dbReference>
<accession>A0ABV5JJB6</accession>
<dbReference type="SUPFAM" id="SSF53927">
    <property type="entry name" value="Cytidine deaminase-like"/>
    <property type="match status" value="1"/>
</dbReference>
<dbReference type="PROSITE" id="PS00903">
    <property type="entry name" value="CYT_DCMP_DEAMINASES_1"/>
    <property type="match status" value="1"/>
</dbReference>
<protein>
    <submittedName>
        <fullName evidence="6">Deaminase</fullName>
    </submittedName>
</protein>
<proteinExistence type="inferred from homology"/>
<dbReference type="RefSeq" id="WP_377609931.1">
    <property type="nucleotide sequence ID" value="NZ_JBHMEA010000050.1"/>
</dbReference>
<dbReference type="Gene3D" id="3.40.140.10">
    <property type="entry name" value="Cytidine Deaminase, domain 2"/>
    <property type="match status" value="1"/>
</dbReference>